<name>A0A6L6Q6M6_9BURK</name>
<dbReference type="Gene3D" id="3.40.50.1110">
    <property type="entry name" value="SGNH hydrolase"/>
    <property type="match status" value="1"/>
</dbReference>
<evidence type="ECO:0000313" key="5">
    <source>
        <dbReference type="Proteomes" id="UP000484015"/>
    </source>
</evidence>
<feature type="signal peptide" evidence="2">
    <location>
        <begin position="1"/>
        <end position="25"/>
    </location>
</feature>
<keyword evidence="2" id="KW-0732">Signal</keyword>
<dbReference type="Proteomes" id="UP000484015">
    <property type="component" value="Unassembled WGS sequence"/>
</dbReference>
<dbReference type="InterPro" id="IPR005181">
    <property type="entry name" value="SASA"/>
</dbReference>
<organism evidence="4 5">
    <name type="scientific">Pseudoduganella ginsengisoli</name>
    <dbReference type="NCBI Taxonomy" id="1462440"/>
    <lineage>
        <taxon>Bacteria</taxon>
        <taxon>Pseudomonadati</taxon>
        <taxon>Pseudomonadota</taxon>
        <taxon>Betaproteobacteria</taxon>
        <taxon>Burkholderiales</taxon>
        <taxon>Oxalobacteraceae</taxon>
        <taxon>Telluria group</taxon>
        <taxon>Pseudoduganella</taxon>
    </lineage>
</organism>
<gene>
    <name evidence="4" type="ORF">GM668_22005</name>
</gene>
<feature type="domain" description="Sialate O-acetylesterase" evidence="3">
    <location>
        <begin position="131"/>
        <end position="300"/>
    </location>
</feature>
<dbReference type="GO" id="GO:0016788">
    <property type="term" value="F:hydrolase activity, acting on ester bonds"/>
    <property type="evidence" value="ECO:0007669"/>
    <property type="project" value="UniProtKB-ARBA"/>
</dbReference>
<dbReference type="RefSeq" id="WP_155441094.1">
    <property type="nucleotide sequence ID" value="NZ_WNLA01000017.1"/>
</dbReference>
<evidence type="ECO:0000256" key="1">
    <source>
        <dbReference type="ARBA" id="ARBA00022801"/>
    </source>
</evidence>
<evidence type="ECO:0000259" key="3">
    <source>
        <dbReference type="Pfam" id="PF03629"/>
    </source>
</evidence>
<evidence type="ECO:0000256" key="2">
    <source>
        <dbReference type="SAM" id="SignalP"/>
    </source>
</evidence>
<dbReference type="EMBL" id="WNLA01000017">
    <property type="protein sequence ID" value="MTW04752.1"/>
    <property type="molecule type" value="Genomic_DNA"/>
</dbReference>
<dbReference type="OrthoDB" id="9795554at2"/>
<dbReference type="PANTHER" id="PTHR31988">
    <property type="entry name" value="ESTERASE, PUTATIVE (DUF303)-RELATED"/>
    <property type="match status" value="1"/>
</dbReference>
<proteinExistence type="predicted"/>
<comment type="caution">
    <text evidence="4">The sequence shown here is derived from an EMBL/GenBank/DDBJ whole genome shotgun (WGS) entry which is preliminary data.</text>
</comment>
<dbReference type="SUPFAM" id="SSF52266">
    <property type="entry name" value="SGNH hydrolase"/>
    <property type="match status" value="1"/>
</dbReference>
<dbReference type="Pfam" id="PF03629">
    <property type="entry name" value="SASA"/>
    <property type="match status" value="1"/>
</dbReference>
<feature type="chain" id="PRO_5027058378" description="Sialate O-acetylesterase domain-containing protein" evidence="2">
    <location>
        <begin position="26"/>
        <end position="661"/>
    </location>
</feature>
<dbReference type="PANTHER" id="PTHR31988:SF19">
    <property type="entry name" value="9-O-ACETYL-N-ACETYLNEURAMINIC ACID DEACETYLASE-RELATED"/>
    <property type="match status" value="1"/>
</dbReference>
<dbReference type="AlphaFoldDB" id="A0A6L6Q6M6"/>
<evidence type="ECO:0000313" key="4">
    <source>
        <dbReference type="EMBL" id="MTW04752.1"/>
    </source>
</evidence>
<dbReference type="InterPro" id="IPR036514">
    <property type="entry name" value="SGNH_hydro_sf"/>
</dbReference>
<reference evidence="4 5" key="1">
    <citation type="submission" date="2019-11" db="EMBL/GenBank/DDBJ databases">
        <title>Type strains purchased from KCTC, JCM and DSMZ.</title>
        <authorList>
            <person name="Lu H."/>
        </authorList>
    </citation>
    <scope>NUCLEOTIDE SEQUENCE [LARGE SCALE GENOMIC DNA]</scope>
    <source>
        <strain evidence="4 5">KCTC 42409</strain>
    </source>
</reference>
<accession>A0A6L6Q6M6</accession>
<keyword evidence="5" id="KW-1185">Reference proteome</keyword>
<sequence length="661" mass="73382">MTFQKSVISASIAVALLSVGQLAHAQLVGGIRPNEIFQRNGNSPSSPANITLKMPMKSALLPGVTTFSAHLLTNGQPTATLQPSRTFSDNEQIKISTGTGTGMSWKKVRVVFYDAMNRAVQSWDSADFAVGDVFLIAGQSNAANHSSVVTSAISPFNRAFNPAPASNTWSALTHTQPYASSWADQPWGNAGYPPKGSPWGVFAEKLSASTGVPVGIVNTAWGGSPLAWWANNWSPTSNEAPESLFNRLVKAANAVGNCGFKAVLWHQGESDAPNNHTPKTTYGADLMQLARNFRNQTQGNCDPAWMIAKVAWVPESTWTSALLPQKFATEMNHRRGLTFTAKRNYPGDPKFLEGPDSDILTWAKYRYYDPDPNNYNQYTHFNEAGIKAHGGLWASYVGQWLNGTVRTPTNKPEYLNFADVPEYKQVWDDFKTTLGRSDAENLADAEGMRYWTEIITNGRISSKCISAGKNTPRDCMNYILSYSPEKAVRLAFAQLKLQLPSRVPTQAEINYWTAQANAQYTQWDTTAPTMSEADKQTAMKNTVYDGIKYELTLDASARAVWGSFINVLSRTTPQITSDSAGFNWWLGQYNAQPAAQRETWRTTVMEPTMKTSEEYIVRTNFYALQNRQPDNTELTNFINYFINNGRNEVQLRDAIFMADLR</sequence>
<dbReference type="InterPro" id="IPR052940">
    <property type="entry name" value="Carb_Esterase_6"/>
</dbReference>
<protein>
    <recommendedName>
        <fullName evidence="3">Sialate O-acetylesterase domain-containing protein</fullName>
    </recommendedName>
</protein>
<keyword evidence="1" id="KW-0378">Hydrolase</keyword>